<proteinExistence type="predicted"/>
<accession>A0A8R7TQ98</accession>
<dbReference type="Gramene" id="TuG1812G0300000181.01.T01">
    <property type="protein sequence ID" value="TuG1812G0300000181.01.T01.cds455363"/>
    <property type="gene ID" value="TuG1812G0300000181.01"/>
</dbReference>
<dbReference type="EnsemblPlants" id="TuG1812G0300000181.01.T01">
    <property type="protein sequence ID" value="TuG1812G0300000181.01.T01.cds455363"/>
    <property type="gene ID" value="TuG1812G0300000181.01"/>
</dbReference>
<dbReference type="AlphaFoldDB" id="A0A8R7TQ98"/>
<reference evidence="2" key="1">
    <citation type="journal article" date="2013" name="Nature">
        <title>Draft genome of the wheat A-genome progenitor Triticum urartu.</title>
        <authorList>
            <person name="Ling H.Q."/>
            <person name="Zhao S."/>
            <person name="Liu D."/>
            <person name="Wang J."/>
            <person name="Sun H."/>
            <person name="Zhang C."/>
            <person name="Fan H."/>
            <person name="Li D."/>
            <person name="Dong L."/>
            <person name="Tao Y."/>
            <person name="Gao C."/>
            <person name="Wu H."/>
            <person name="Li Y."/>
            <person name="Cui Y."/>
            <person name="Guo X."/>
            <person name="Zheng S."/>
            <person name="Wang B."/>
            <person name="Yu K."/>
            <person name="Liang Q."/>
            <person name="Yang W."/>
            <person name="Lou X."/>
            <person name="Chen J."/>
            <person name="Feng M."/>
            <person name="Jian J."/>
            <person name="Zhang X."/>
            <person name="Luo G."/>
            <person name="Jiang Y."/>
            <person name="Liu J."/>
            <person name="Wang Z."/>
            <person name="Sha Y."/>
            <person name="Zhang B."/>
            <person name="Wu H."/>
            <person name="Tang D."/>
            <person name="Shen Q."/>
            <person name="Xue P."/>
            <person name="Zou S."/>
            <person name="Wang X."/>
            <person name="Liu X."/>
            <person name="Wang F."/>
            <person name="Yang Y."/>
            <person name="An X."/>
            <person name="Dong Z."/>
            <person name="Zhang K."/>
            <person name="Zhang X."/>
            <person name="Luo M.C."/>
            <person name="Dvorak J."/>
            <person name="Tong Y."/>
            <person name="Wang J."/>
            <person name="Yang H."/>
            <person name="Li Z."/>
            <person name="Wang D."/>
            <person name="Zhang A."/>
            <person name="Wang J."/>
        </authorList>
    </citation>
    <scope>NUCLEOTIDE SEQUENCE</scope>
    <source>
        <strain evidence="2">cv. G1812</strain>
    </source>
</reference>
<evidence type="ECO:0000313" key="2">
    <source>
        <dbReference type="Proteomes" id="UP000015106"/>
    </source>
</evidence>
<keyword evidence="2" id="KW-1185">Reference proteome</keyword>
<protein>
    <submittedName>
        <fullName evidence="1">Uncharacterized protein</fullName>
    </submittedName>
</protein>
<evidence type="ECO:0000313" key="1">
    <source>
        <dbReference type="EnsemblPlants" id="TuG1812G0300000181.01.T01.cds455363"/>
    </source>
</evidence>
<dbReference type="Proteomes" id="UP000015106">
    <property type="component" value="Chromosome 3"/>
</dbReference>
<organism evidence="1 2">
    <name type="scientific">Triticum urartu</name>
    <name type="common">Red wild einkorn</name>
    <name type="synonym">Crithodium urartu</name>
    <dbReference type="NCBI Taxonomy" id="4572"/>
    <lineage>
        <taxon>Eukaryota</taxon>
        <taxon>Viridiplantae</taxon>
        <taxon>Streptophyta</taxon>
        <taxon>Embryophyta</taxon>
        <taxon>Tracheophyta</taxon>
        <taxon>Spermatophyta</taxon>
        <taxon>Magnoliopsida</taxon>
        <taxon>Liliopsida</taxon>
        <taxon>Poales</taxon>
        <taxon>Poaceae</taxon>
        <taxon>BOP clade</taxon>
        <taxon>Pooideae</taxon>
        <taxon>Triticodae</taxon>
        <taxon>Triticeae</taxon>
        <taxon>Triticinae</taxon>
        <taxon>Triticum</taxon>
    </lineage>
</organism>
<sequence>MCIVILLFPRTDDCGVFVMKSMEIWQPVMLATQALLFSRHCPHQDTIHEPVLLHLEELKQIGD</sequence>
<reference evidence="1" key="2">
    <citation type="submission" date="2018-03" db="EMBL/GenBank/DDBJ databases">
        <title>The Triticum urartu genome reveals the dynamic nature of wheat genome evolution.</title>
        <authorList>
            <person name="Ling H."/>
            <person name="Ma B."/>
            <person name="Shi X."/>
            <person name="Liu H."/>
            <person name="Dong L."/>
            <person name="Sun H."/>
            <person name="Cao Y."/>
            <person name="Gao Q."/>
            <person name="Zheng S."/>
            <person name="Li Y."/>
            <person name="Yu Y."/>
            <person name="Du H."/>
            <person name="Qi M."/>
            <person name="Li Y."/>
            <person name="Yu H."/>
            <person name="Cui Y."/>
            <person name="Wang N."/>
            <person name="Chen C."/>
            <person name="Wu H."/>
            <person name="Zhao Y."/>
            <person name="Zhang J."/>
            <person name="Li Y."/>
            <person name="Zhou W."/>
            <person name="Zhang B."/>
            <person name="Hu W."/>
            <person name="Eijk M."/>
            <person name="Tang J."/>
            <person name="Witsenboer H."/>
            <person name="Zhao S."/>
            <person name="Li Z."/>
            <person name="Zhang A."/>
            <person name="Wang D."/>
            <person name="Liang C."/>
        </authorList>
    </citation>
    <scope>NUCLEOTIDE SEQUENCE [LARGE SCALE GENOMIC DNA]</scope>
    <source>
        <strain evidence="1">cv. G1812</strain>
    </source>
</reference>
<name>A0A8R7TQ98_TRIUA</name>
<reference evidence="1" key="3">
    <citation type="submission" date="2022-06" db="UniProtKB">
        <authorList>
            <consortium name="EnsemblPlants"/>
        </authorList>
    </citation>
    <scope>IDENTIFICATION</scope>
</reference>